<evidence type="ECO:0000313" key="3">
    <source>
        <dbReference type="EMBL" id="CAK83667.1"/>
    </source>
</evidence>
<name>A0BPH7_PARTE</name>
<dbReference type="KEGG" id="ptm:GSPATT00039566001"/>
<sequence>MMIRFDQPLNSCGYWNNFCFCVTTTNQITILDQQNDQKLYQFQAIKMMNFMKITQLMLWLIMNLNILQEMARKYIKKMKNKRQLLYMDPILLNRLDILNNQRIVICYSVKNGLLEILKPQPYLYQPQSIEQEAQDLIEEEDNNKKQKKRG</sequence>
<dbReference type="GeneID" id="5013626"/>
<keyword evidence="1" id="KW-0812">Transmembrane</keyword>
<dbReference type="HOGENOM" id="CLU_1744043_0_0_1"/>
<organism evidence="2 4">
    <name type="scientific">Paramecium tetraurelia</name>
    <dbReference type="NCBI Taxonomy" id="5888"/>
    <lineage>
        <taxon>Eukaryota</taxon>
        <taxon>Sar</taxon>
        <taxon>Alveolata</taxon>
        <taxon>Ciliophora</taxon>
        <taxon>Intramacronucleata</taxon>
        <taxon>Oligohymenophorea</taxon>
        <taxon>Peniculida</taxon>
        <taxon>Parameciidae</taxon>
        <taxon>Paramecium</taxon>
    </lineage>
</organism>
<dbReference type="EMBL" id="CT868483">
    <property type="protein sequence ID" value="CAK83667.1"/>
    <property type="molecule type" value="Genomic_DNA"/>
</dbReference>
<evidence type="ECO:0000256" key="1">
    <source>
        <dbReference type="SAM" id="Phobius"/>
    </source>
</evidence>
<keyword evidence="1" id="KW-1133">Transmembrane helix</keyword>
<dbReference type="Proteomes" id="UP000000600">
    <property type="component" value="Unassembled WGS sequence"/>
</dbReference>
<protein>
    <submittedName>
        <fullName evidence="2">Chromosome undetermined scaffold_12, whole genome shotgun sequence</fullName>
    </submittedName>
    <submittedName>
        <fullName evidence="3">Chromosome undetermined scaffold_548, whole genome shotgun sequence</fullName>
    </submittedName>
</protein>
<keyword evidence="1" id="KW-0472">Membrane</keyword>
<proteinExistence type="predicted"/>
<dbReference type="GeneID" id="5036847"/>
<gene>
    <name evidence="2" type="ORF">GSPATT00005193001</name>
    <name evidence="3" type="ORF">GSPATT00039566001</name>
</gene>
<dbReference type="AlphaFoldDB" id="A0BPH7"/>
<dbReference type="RefSeq" id="XP_001427842.1">
    <property type="nucleotide sequence ID" value="XM_001427805.1"/>
</dbReference>
<evidence type="ECO:0000313" key="4">
    <source>
        <dbReference type="Proteomes" id="UP000000600"/>
    </source>
</evidence>
<reference evidence="2" key="2">
    <citation type="submission" date="2006-03" db="EMBL/GenBank/DDBJ databases">
        <authorList>
            <consortium name="Genoscope"/>
        </authorList>
    </citation>
    <scope>NUCLEOTIDE SEQUENCE</scope>
    <source>
        <strain evidence="2">Stock d4-2</strain>
    </source>
</reference>
<reference evidence="2 4" key="1">
    <citation type="journal article" date="2006" name="Nature">
        <title>Global trends of whole-genome duplications revealed by the ciliate Paramecium tetraurelia.</title>
        <authorList>
            <consortium name="Genoscope"/>
            <person name="Aury J.-M."/>
            <person name="Jaillon O."/>
            <person name="Duret L."/>
            <person name="Noel B."/>
            <person name="Jubin C."/>
            <person name="Porcel B.M."/>
            <person name="Segurens B."/>
            <person name="Daubin V."/>
            <person name="Anthouard V."/>
            <person name="Aiach N."/>
            <person name="Arnaiz O."/>
            <person name="Billaut A."/>
            <person name="Beisson J."/>
            <person name="Blanc I."/>
            <person name="Bouhouche K."/>
            <person name="Camara F."/>
            <person name="Duharcourt S."/>
            <person name="Guigo R."/>
            <person name="Gogendeau D."/>
            <person name="Katinka M."/>
            <person name="Keller A.-M."/>
            <person name="Kissmehl R."/>
            <person name="Klotz C."/>
            <person name="Koll F."/>
            <person name="Le Moue A."/>
            <person name="Lepere C."/>
            <person name="Malinsky S."/>
            <person name="Nowacki M."/>
            <person name="Nowak J.K."/>
            <person name="Plattner H."/>
            <person name="Poulain J."/>
            <person name="Ruiz F."/>
            <person name="Serrano V."/>
            <person name="Zagulski M."/>
            <person name="Dessen P."/>
            <person name="Betermier M."/>
            <person name="Weissenbach J."/>
            <person name="Scarpelli C."/>
            <person name="Schachter V."/>
            <person name="Sperling L."/>
            <person name="Meyer E."/>
            <person name="Cohen J."/>
            <person name="Wincker P."/>
        </authorList>
    </citation>
    <scope>NUCLEOTIDE SEQUENCE [LARGE SCALE GENOMIC DNA]</scope>
    <source>
        <strain evidence="2 4">Stock d4-2</strain>
    </source>
</reference>
<feature type="transmembrane region" description="Helical" evidence="1">
    <location>
        <begin position="56"/>
        <end position="75"/>
    </location>
</feature>
<dbReference type="RefSeq" id="XP_001451064.1">
    <property type="nucleotide sequence ID" value="XM_001451027.1"/>
</dbReference>
<evidence type="ECO:0000313" key="2">
    <source>
        <dbReference type="EMBL" id="CAK60444.1"/>
    </source>
</evidence>
<dbReference type="InParanoid" id="A0BPH7"/>
<dbReference type="KEGG" id="ptm:GSPATT00005193001"/>
<dbReference type="EMBL" id="CT868008">
    <property type="protein sequence ID" value="CAK60444.1"/>
    <property type="molecule type" value="Genomic_DNA"/>
</dbReference>
<accession>A0BPH7</accession>
<keyword evidence="4" id="KW-1185">Reference proteome</keyword>